<dbReference type="AlphaFoldDB" id="A0A6L7A2I9"/>
<evidence type="ECO:0000313" key="2">
    <source>
        <dbReference type="EMBL" id="MWL49985.1"/>
    </source>
</evidence>
<dbReference type="Proteomes" id="UP000487258">
    <property type="component" value="Unassembled WGS sequence"/>
</dbReference>
<dbReference type="SUPFAM" id="SSF55594">
    <property type="entry name" value="HPr-like"/>
    <property type="match status" value="1"/>
</dbReference>
<dbReference type="InterPro" id="IPR035895">
    <property type="entry name" value="HPr-like_sf"/>
</dbReference>
<dbReference type="PROSITE" id="PS51350">
    <property type="entry name" value="PTS_HPR_DOM"/>
    <property type="match status" value="1"/>
</dbReference>
<protein>
    <submittedName>
        <fullName evidence="2">PTS HPr component phosphorylation site family protein</fullName>
    </submittedName>
</protein>
<dbReference type="InterPro" id="IPR000032">
    <property type="entry name" value="HPr-like"/>
</dbReference>
<organism evidence="2 3">
    <name type="scientific">Escherichia coli</name>
    <dbReference type="NCBI Taxonomy" id="562"/>
    <lineage>
        <taxon>Bacteria</taxon>
        <taxon>Pseudomonadati</taxon>
        <taxon>Pseudomonadota</taxon>
        <taxon>Gammaproteobacteria</taxon>
        <taxon>Enterobacterales</taxon>
        <taxon>Enterobacteriaceae</taxon>
        <taxon>Escherichia</taxon>
    </lineage>
</organism>
<evidence type="ECO:0000259" key="1">
    <source>
        <dbReference type="PROSITE" id="PS51350"/>
    </source>
</evidence>
<dbReference type="RefSeq" id="WP_160446430.1">
    <property type="nucleotide sequence ID" value="NZ_WTMY01001012.1"/>
</dbReference>
<feature type="non-terminal residue" evidence="2">
    <location>
        <position position="56"/>
    </location>
</feature>
<dbReference type="Gene3D" id="3.30.1340.10">
    <property type="entry name" value="HPr-like"/>
    <property type="match status" value="1"/>
</dbReference>
<feature type="domain" description="HPr" evidence="1">
    <location>
        <begin position="1"/>
        <end position="56"/>
    </location>
</feature>
<sequence>MLTIQFLCPLPNGLHARPAWELKEQCSQWQSEVTFINHRQNAKADAKSSLALIGTG</sequence>
<reference evidence="2 3" key="1">
    <citation type="submission" date="2019-12" db="EMBL/GenBank/DDBJ databases">
        <title>Enteriobacteria Tanzani isolates_10432.</title>
        <authorList>
            <person name="Subbiah M."/>
            <person name="Call D."/>
        </authorList>
    </citation>
    <scope>NUCLEOTIDE SEQUENCE [LARGE SCALE GENOMIC DNA]</scope>
    <source>
        <strain evidence="2 3">10432wF6</strain>
    </source>
</reference>
<gene>
    <name evidence="2" type="ORF">GQM04_31805</name>
</gene>
<proteinExistence type="predicted"/>
<dbReference type="Pfam" id="PF00381">
    <property type="entry name" value="PTS-HPr"/>
    <property type="match status" value="1"/>
</dbReference>
<comment type="caution">
    <text evidence="2">The sequence shown here is derived from an EMBL/GenBank/DDBJ whole genome shotgun (WGS) entry which is preliminary data.</text>
</comment>
<dbReference type="CDD" id="cd00367">
    <property type="entry name" value="PTS-HPr_like"/>
    <property type="match status" value="1"/>
</dbReference>
<evidence type="ECO:0000313" key="3">
    <source>
        <dbReference type="Proteomes" id="UP000487258"/>
    </source>
</evidence>
<accession>A0A6L7A2I9</accession>
<name>A0A6L7A2I9_ECOLX</name>
<dbReference type="EMBL" id="WTMY01001012">
    <property type="protein sequence ID" value="MWL49985.1"/>
    <property type="molecule type" value="Genomic_DNA"/>
</dbReference>